<dbReference type="EMBL" id="DTHG01000054">
    <property type="protein sequence ID" value="HGW91746.1"/>
    <property type="molecule type" value="Genomic_DNA"/>
</dbReference>
<feature type="transmembrane region" description="Helical" evidence="1">
    <location>
        <begin position="146"/>
        <end position="166"/>
    </location>
</feature>
<keyword evidence="1" id="KW-0472">Membrane</keyword>
<keyword evidence="1" id="KW-1133">Transmembrane helix</keyword>
<comment type="caution">
    <text evidence="2">The sequence shown here is derived from an EMBL/GenBank/DDBJ whole genome shotgun (WGS) entry which is preliminary data.</text>
</comment>
<feature type="transmembrane region" description="Helical" evidence="1">
    <location>
        <begin position="115"/>
        <end position="139"/>
    </location>
</feature>
<gene>
    <name evidence="2" type="ORF">ENV67_04300</name>
</gene>
<organism evidence="2">
    <name type="scientific">candidate division WOR-3 bacterium</name>
    <dbReference type="NCBI Taxonomy" id="2052148"/>
    <lineage>
        <taxon>Bacteria</taxon>
        <taxon>Bacteria division WOR-3</taxon>
    </lineage>
</organism>
<proteinExistence type="predicted"/>
<evidence type="ECO:0000313" key="2">
    <source>
        <dbReference type="EMBL" id="HGW91746.1"/>
    </source>
</evidence>
<sequence>MNNERLNLSMVRNENSFSQYYTGSLISLNSLYMLEGEKDISDSKKNALQYAGGLLVNGVSLLGTALIIYILKPDLTETGIFRRITITSRLITDVFLLPSTIWGISRAAGDKDASYLKTMCGVLLGEMVPFAWLGTVLLLNKSTDDFSFTIFAISLFTLPPLGGVIGSNL</sequence>
<protein>
    <submittedName>
        <fullName evidence="2">Uncharacterized protein</fullName>
    </submittedName>
</protein>
<dbReference type="AlphaFoldDB" id="A0A7C4YFW4"/>
<reference evidence="2" key="1">
    <citation type="journal article" date="2020" name="mSystems">
        <title>Genome- and Community-Level Interaction Insights into Carbon Utilization and Element Cycling Functions of Hydrothermarchaeota in Hydrothermal Sediment.</title>
        <authorList>
            <person name="Zhou Z."/>
            <person name="Liu Y."/>
            <person name="Xu W."/>
            <person name="Pan J."/>
            <person name="Luo Z.H."/>
            <person name="Li M."/>
        </authorList>
    </citation>
    <scope>NUCLEOTIDE SEQUENCE [LARGE SCALE GENOMIC DNA]</scope>
    <source>
        <strain evidence="2">SpSt-780</strain>
    </source>
</reference>
<feature type="transmembrane region" description="Helical" evidence="1">
    <location>
        <begin position="47"/>
        <end position="70"/>
    </location>
</feature>
<keyword evidence="1" id="KW-0812">Transmembrane</keyword>
<evidence type="ECO:0000256" key="1">
    <source>
        <dbReference type="SAM" id="Phobius"/>
    </source>
</evidence>
<feature type="transmembrane region" description="Helical" evidence="1">
    <location>
        <begin position="90"/>
        <end position="109"/>
    </location>
</feature>
<name>A0A7C4YFW4_UNCW3</name>
<accession>A0A7C4YFW4</accession>